<evidence type="ECO:0000259" key="3">
    <source>
        <dbReference type="Pfam" id="PF13649"/>
    </source>
</evidence>
<dbReference type="Gene3D" id="3.40.50.150">
    <property type="entry name" value="Vaccinia Virus protein VP39"/>
    <property type="match status" value="1"/>
</dbReference>
<accession>A0ABW3H772</accession>
<dbReference type="GO" id="GO:0032259">
    <property type="term" value="P:methylation"/>
    <property type="evidence" value="ECO:0007669"/>
    <property type="project" value="UniProtKB-KW"/>
</dbReference>
<sequence>MSESPNTLHAEDWAGEIGERWLANLDPFEGQIAPVGDALFARAGFAPGEHVIDIGCGGGGTTIRIARAVAPGGSVLGLDISQALVDEARRRAQAAGATAAAFTCADAAAGIPEGAPFDRLYSRFGTMFFADPKSAFANLHAMLRPGGRIDISVWAPAPDNPWMMETMGVVARHIALPPRVPGTPGPFAFGDTGYLLEILAAAGFSEPDIAGWEGLQPIGGPGATPAEAAAFITGASSVADTLKAAGPEIAARVVGEVAALYARFHRPGEGVMMGGKAWLVTARA</sequence>
<dbReference type="SUPFAM" id="SSF53335">
    <property type="entry name" value="S-adenosyl-L-methionine-dependent methyltransferases"/>
    <property type="match status" value="1"/>
</dbReference>
<feature type="domain" description="Methyltransferase" evidence="3">
    <location>
        <begin position="51"/>
        <end position="147"/>
    </location>
</feature>
<dbReference type="PANTHER" id="PTHR43861">
    <property type="entry name" value="TRANS-ACONITATE 2-METHYLTRANSFERASE-RELATED"/>
    <property type="match status" value="1"/>
</dbReference>
<dbReference type="EMBL" id="JBHTJG010000004">
    <property type="protein sequence ID" value="MFD0946652.1"/>
    <property type="molecule type" value="Genomic_DNA"/>
</dbReference>
<evidence type="ECO:0000313" key="5">
    <source>
        <dbReference type="Proteomes" id="UP001596977"/>
    </source>
</evidence>
<dbReference type="InterPro" id="IPR029063">
    <property type="entry name" value="SAM-dependent_MTases_sf"/>
</dbReference>
<proteinExistence type="predicted"/>
<keyword evidence="5" id="KW-1185">Reference proteome</keyword>
<keyword evidence="2 4" id="KW-0808">Transferase</keyword>
<keyword evidence="1 4" id="KW-0489">Methyltransferase</keyword>
<evidence type="ECO:0000256" key="2">
    <source>
        <dbReference type="ARBA" id="ARBA00022679"/>
    </source>
</evidence>
<name>A0ABW3H772_9SPHN</name>
<dbReference type="PANTHER" id="PTHR43861:SF1">
    <property type="entry name" value="TRANS-ACONITATE 2-METHYLTRANSFERASE"/>
    <property type="match status" value="1"/>
</dbReference>
<gene>
    <name evidence="4" type="ORF">ACFQ1E_09905</name>
</gene>
<dbReference type="Proteomes" id="UP001596977">
    <property type="component" value="Unassembled WGS sequence"/>
</dbReference>
<evidence type="ECO:0000256" key="1">
    <source>
        <dbReference type="ARBA" id="ARBA00022603"/>
    </source>
</evidence>
<dbReference type="EC" id="2.1.1.-" evidence="4"/>
<protein>
    <submittedName>
        <fullName evidence="4">Class I SAM-dependent methyltransferase</fullName>
        <ecNumber evidence="4">2.1.1.-</ecNumber>
    </submittedName>
</protein>
<dbReference type="GO" id="GO:0008168">
    <property type="term" value="F:methyltransferase activity"/>
    <property type="evidence" value="ECO:0007669"/>
    <property type="project" value="UniProtKB-KW"/>
</dbReference>
<dbReference type="Pfam" id="PF13649">
    <property type="entry name" value="Methyltransf_25"/>
    <property type="match status" value="1"/>
</dbReference>
<reference evidence="5" key="1">
    <citation type="journal article" date="2019" name="Int. J. Syst. Evol. Microbiol.">
        <title>The Global Catalogue of Microorganisms (GCM) 10K type strain sequencing project: providing services to taxonomists for standard genome sequencing and annotation.</title>
        <authorList>
            <consortium name="The Broad Institute Genomics Platform"/>
            <consortium name="The Broad Institute Genome Sequencing Center for Infectious Disease"/>
            <person name="Wu L."/>
            <person name="Ma J."/>
        </authorList>
    </citation>
    <scope>NUCLEOTIDE SEQUENCE [LARGE SCALE GENOMIC DNA]</scope>
    <source>
        <strain evidence="5">CCUG 62982</strain>
    </source>
</reference>
<dbReference type="RefSeq" id="WP_264944276.1">
    <property type="nucleotide sequence ID" value="NZ_JAPDRA010000004.1"/>
</dbReference>
<dbReference type="InterPro" id="IPR041698">
    <property type="entry name" value="Methyltransf_25"/>
</dbReference>
<comment type="caution">
    <text evidence="4">The sequence shown here is derived from an EMBL/GenBank/DDBJ whole genome shotgun (WGS) entry which is preliminary data.</text>
</comment>
<organism evidence="4 5">
    <name type="scientific">Sphingomonas canadensis</name>
    <dbReference type="NCBI Taxonomy" id="1219257"/>
    <lineage>
        <taxon>Bacteria</taxon>
        <taxon>Pseudomonadati</taxon>
        <taxon>Pseudomonadota</taxon>
        <taxon>Alphaproteobacteria</taxon>
        <taxon>Sphingomonadales</taxon>
        <taxon>Sphingomonadaceae</taxon>
        <taxon>Sphingomonas</taxon>
    </lineage>
</organism>
<evidence type="ECO:0000313" key="4">
    <source>
        <dbReference type="EMBL" id="MFD0946652.1"/>
    </source>
</evidence>